<keyword evidence="4" id="KW-0560">Oxidoreductase</keyword>
<dbReference type="PRINTS" id="PR00420">
    <property type="entry name" value="RNGMNOXGNASE"/>
</dbReference>
<dbReference type="GO" id="GO:0016709">
    <property type="term" value="F:oxidoreductase activity, acting on paired donors, with incorporation or reduction of molecular oxygen, NAD(P)H as one donor, and incorporation of one atom of oxygen"/>
    <property type="evidence" value="ECO:0007669"/>
    <property type="project" value="UniProtKB-ARBA"/>
</dbReference>
<evidence type="ECO:0000256" key="4">
    <source>
        <dbReference type="ARBA" id="ARBA00023002"/>
    </source>
</evidence>
<dbReference type="SUPFAM" id="SSF51905">
    <property type="entry name" value="FAD/NAD(P)-binding domain"/>
    <property type="match status" value="1"/>
</dbReference>
<dbReference type="InterPro" id="IPR038220">
    <property type="entry name" value="PHOX_C_sf"/>
</dbReference>
<evidence type="ECO:0000256" key="2">
    <source>
        <dbReference type="ARBA" id="ARBA00022630"/>
    </source>
</evidence>
<gene>
    <name evidence="6" type="ORF">JR316_010483</name>
</gene>
<dbReference type="EMBL" id="JAFIQS010000011">
    <property type="protein sequence ID" value="KAG5164839.1"/>
    <property type="molecule type" value="Genomic_DNA"/>
</dbReference>
<evidence type="ECO:0000256" key="3">
    <source>
        <dbReference type="ARBA" id="ARBA00022827"/>
    </source>
</evidence>
<protein>
    <recommendedName>
        <fullName evidence="5">FAD-binding domain-containing protein</fullName>
    </recommendedName>
</protein>
<comment type="caution">
    <text evidence="6">The sequence shown here is derived from an EMBL/GenBank/DDBJ whole genome shotgun (WGS) entry which is preliminary data.</text>
</comment>
<dbReference type="Gene3D" id="3.30.70.2450">
    <property type="match status" value="1"/>
</dbReference>
<sequence>MAYPATHSFCRFADVTVTALHSGGNTTYKFVVGADGAKSVVRKQLGLAFIGETMEQRMIVGDFIGDAPFFINKWGWWRDNEDNVTAIRPTNTPGKFTFFTGGYKNVKYAEICSSDDAVKESILKGTGGRTDIKIEEFVWRSPYRVNVRMTETFRKGRVFIVGDAGHVHSPAGAQGLNTGIQDSYNLGWKLALVIKSLAPPTLLDSYNDERVPLVAEMLNITTELLLVGRKALSVGREEATLKRAENLSQLGVNYRGSPMIIDEEDNIGNIKAHGEGKAFNSRYGNADRGSVVKAGDRAPDAPGLAKVHHTNSVERPTTRLFKLLTPAKHSVLILYDLIPNAQFLAVLERLQKVSALGNVVQVFVIKKPGVIDIIDTSQSPLAEQWISVFEDRGGHVHDAYADPDFTASIFVVRPDGIIGARAGKDSDEILEKYFACVFL</sequence>
<dbReference type="AlphaFoldDB" id="A0A8H8CHC0"/>
<name>A0A8H8CHC0_PSICU</name>
<evidence type="ECO:0000313" key="6">
    <source>
        <dbReference type="EMBL" id="KAG5164839.1"/>
    </source>
</evidence>
<dbReference type="InterPro" id="IPR036188">
    <property type="entry name" value="FAD/NAD-bd_sf"/>
</dbReference>
<keyword evidence="2" id="KW-0285">Flavoprotein</keyword>
<dbReference type="Pfam" id="PF01494">
    <property type="entry name" value="FAD_binding_3"/>
    <property type="match status" value="1"/>
</dbReference>
<dbReference type="InterPro" id="IPR002938">
    <property type="entry name" value="FAD-bd"/>
</dbReference>
<dbReference type="Gene3D" id="3.40.30.20">
    <property type="match status" value="1"/>
</dbReference>
<reference evidence="6" key="1">
    <citation type="submission" date="2021-02" db="EMBL/GenBank/DDBJ databases">
        <title>Psilocybe cubensis genome.</title>
        <authorList>
            <person name="Mckernan K.J."/>
            <person name="Crawford S."/>
            <person name="Trippe A."/>
            <person name="Kane L.T."/>
            <person name="Mclaughlin S."/>
        </authorList>
    </citation>
    <scope>NUCLEOTIDE SEQUENCE [LARGE SCALE GENOMIC DNA]</scope>
    <source>
        <strain evidence="6">MGC-MH-2018</strain>
    </source>
</reference>
<dbReference type="InterPro" id="IPR050641">
    <property type="entry name" value="RIFMO-like"/>
</dbReference>
<keyword evidence="3" id="KW-0274">FAD</keyword>
<evidence type="ECO:0000259" key="5">
    <source>
        <dbReference type="Pfam" id="PF01494"/>
    </source>
</evidence>
<feature type="domain" description="FAD-binding" evidence="5">
    <location>
        <begin position="28"/>
        <end position="218"/>
    </location>
</feature>
<dbReference type="PANTHER" id="PTHR43004:SF19">
    <property type="entry name" value="BINDING MONOOXYGENASE, PUTATIVE (JCVI)-RELATED"/>
    <property type="match status" value="1"/>
</dbReference>
<dbReference type="PANTHER" id="PTHR43004">
    <property type="entry name" value="TRK SYSTEM POTASSIUM UPTAKE PROTEIN"/>
    <property type="match status" value="1"/>
</dbReference>
<accession>A0A8H8CHC0</accession>
<dbReference type="GO" id="GO:0071949">
    <property type="term" value="F:FAD binding"/>
    <property type="evidence" value="ECO:0007669"/>
    <property type="project" value="InterPro"/>
</dbReference>
<proteinExistence type="predicted"/>
<comment type="cofactor">
    <cofactor evidence="1">
        <name>FAD</name>
        <dbReference type="ChEBI" id="CHEBI:57692"/>
    </cofactor>
</comment>
<evidence type="ECO:0000256" key="1">
    <source>
        <dbReference type="ARBA" id="ARBA00001974"/>
    </source>
</evidence>
<organism evidence="6">
    <name type="scientific">Psilocybe cubensis</name>
    <name type="common">Psychedelic mushroom</name>
    <name type="synonym">Stropharia cubensis</name>
    <dbReference type="NCBI Taxonomy" id="181762"/>
    <lineage>
        <taxon>Eukaryota</taxon>
        <taxon>Fungi</taxon>
        <taxon>Dikarya</taxon>
        <taxon>Basidiomycota</taxon>
        <taxon>Agaricomycotina</taxon>
        <taxon>Agaricomycetes</taxon>
        <taxon>Agaricomycetidae</taxon>
        <taxon>Agaricales</taxon>
        <taxon>Agaricineae</taxon>
        <taxon>Strophariaceae</taxon>
        <taxon>Psilocybe</taxon>
    </lineage>
</organism>
<dbReference type="Gene3D" id="3.50.50.60">
    <property type="entry name" value="FAD/NAD(P)-binding domain"/>
    <property type="match status" value="1"/>
</dbReference>